<organism evidence="2 3">
    <name type="scientific">Tanacetum coccineum</name>
    <dbReference type="NCBI Taxonomy" id="301880"/>
    <lineage>
        <taxon>Eukaryota</taxon>
        <taxon>Viridiplantae</taxon>
        <taxon>Streptophyta</taxon>
        <taxon>Embryophyta</taxon>
        <taxon>Tracheophyta</taxon>
        <taxon>Spermatophyta</taxon>
        <taxon>Magnoliopsida</taxon>
        <taxon>eudicotyledons</taxon>
        <taxon>Gunneridae</taxon>
        <taxon>Pentapetalae</taxon>
        <taxon>asterids</taxon>
        <taxon>campanulids</taxon>
        <taxon>Asterales</taxon>
        <taxon>Asteraceae</taxon>
        <taxon>Asteroideae</taxon>
        <taxon>Anthemideae</taxon>
        <taxon>Anthemidinae</taxon>
        <taxon>Tanacetum</taxon>
    </lineage>
</organism>
<proteinExistence type="predicted"/>
<keyword evidence="3" id="KW-1185">Reference proteome</keyword>
<name>A0ABQ5ABP0_9ASTR</name>
<dbReference type="InterPro" id="IPR001147">
    <property type="entry name" value="Ribosomal_eL21"/>
</dbReference>
<dbReference type="GO" id="GO:0005840">
    <property type="term" value="C:ribosome"/>
    <property type="evidence" value="ECO:0007669"/>
    <property type="project" value="UniProtKB-KW"/>
</dbReference>
<evidence type="ECO:0000256" key="1">
    <source>
        <dbReference type="SAM" id="Coils"/>
    </source>
</evidence>
<sequence>MSTVPETPPAANGAAATDADVNITAPEEDHPDSAVVPKLRAKIQLLEQDLVNDKLKIKHLEDEISSHESDKRALNSIAASASELEIQFSSLQHDLISSASDLKRKLVEFEAKERENVEIEFERNLLLEKLKEYEEKVRELQIVTARKFEVLLEKLKECEAKQRENSDKLSELEAVRPKRKVYSGFRCGGIKELGTLFLFKVGNRLIKKRIYVRVEPVMPSRCTEEFKQRVKKNDQLKAEAKA</sequence>
<gene>
    <name evidence="2" type="ORF">Tco_0819728</name>
</gene>
<protein>
    <submittedName>
        <fullName evidence="2">Ribosomal protein L21e</fullName>
    </submittedName>
</protein>
<dbReference type="PANTHER" id="PTHR20981">
    <property type="entry name" value="60S RIBOSOMAL PROTEIN L21"/>
    <property type="match status" value="1"/>
</dbReference>
<keyword evidence="2" id="KW-0689">Ribosomal protein</keyword>
<dbReference type="EMBL" id="BQNB010012054">
    <property type="protein sequence ID" value="GJS98558.1"/>
    <property type="molecule type" value="Genomic_DNA"/>
</dbReference>
<reference evidence="2" key="2">
    <citation type="submission" date="2022-01" db="EMBL/GenBank/DDBJ databases">
        <authorList>
            <person name="Yamashiro T."/>
            <person name="Shiraishi A."/>
            <person name="Satake H."/>
            <person name="Nakayama K."/>
        </authorList>
    </citation>
    <scope>NUCLEOTIDE SEQUENCE</scope>
</reference>
<keyword evidence="1" id="KW-0175">Coiled coil</keyword>
<keyword evidence="2" id="KW-0687">Ribonucleoprotein</keyword>
<evidence type="ECO:0000313" key="2">
    <source>
        <dbReference type="EMBL" id="GJS98558.1"/>
    </source>
</evidence>
<reference evidence="2" key="1">
    <citation type="journal article" date="2022" name="Int. J. Mol. Sci.">
        <title>Draft Genome of Tanacetum Coccineum: Genomic Comparison of Closely Related Tanacetum-Family Plants.</title>
        <authorList>
            <person name="Yamashiro T."/>
            <person name="Shiraishi A."/>
            <person name="Nakayama K."/>
            <person name="Satake H."/>
        </authorList>
    </citation>
    <scope>NUCLEOTIDE SEQUENCE</scope>
</reference>
<feature type="coiled-coil region" evidence="1">
    <location>
        <begin position="43"/>
        <end position="77"/>
    </location>
</feature>
<evidence type="ECO:0000313" key="3">
    <source>
        <dbReference type="Proteomes" id="UP001151760"/>
    </source>
</evidence>
<dbReference type="Gene3D" id="6.10.250.3260">
    <property type="match status" value="1"/>
</dbReference>
<dbReference type="Proteomes" id="UP001151760">
    <property type="component" value="Unassembled WGS sequence"/>
</dbReference>
<comment type="caution">
    <text evidence="2">The sequence shown here is derived from an EMBL/GenBank/DDBJ whole genome shotgun (WGS) entry which is preliminary data.</text>
</comment>
<feature type="coiled-coil region" evidence="1">
    <location>
        <begin position="116"/>
        <end position="175"/>
    </location>
</feature>
<accession>A0ABQ5ABP0</accession>